<dbReference type="Proteomes" id="UP000325004">
    <property type="component" value="Chromosome"/>
</dbReference>
<keyword evidence="5 11" id="KW-0812">Transmembrane</keyword>
<keyword evidence="10 11" id="KW-0472">Membrane</keyword>
<sequence>MHLNILNLILTVSVIGIIVIFHELGHYFIARLNGAQVKEFSIGFGPNIISYVDKRQTKWVIKLLPLGGYIQCEEQNLRFFPKVFLYLGGPIGNLIFSIFISFISLYYFGQPANKMYLNNNEISAIEEVYIGSISLESNSNQKMYKIILKDNSFVMSDNIKQVKETLSYNRIGLVKSIICSIKYSVNLFIKTASHLIRSIKNMSLKLNGPVSVIKATKNIIANHHFADILNWLIILSIGLGVINLMPILPLDGGRILHEVLNLISPRFARVFSGITMYIAFAIMIFVMFKDISPFFKGMF</sequence>
<evidence type="ECO:0000256" key="6">
    <source>
        <dbReference type="ARBA" id="ARBA00022801"/>
    </source>
</evidence>
<protein>
    <submittedName>
        <fullName evidence="13">Site-2 protease family protein</fullName>
    </submittedName>
</protein>
<dbReference type="InterPro" id="IPR004387">
    <property type="entry name" value="Pept_M50_Zn"/>
</dbReference>
<dbReference type="PANTHER" id="PTHR42837:SF2">
    <property type="entry name" value="MEMBRANE METALLOPROTEASE ARASP2, CHLOROPLASTIC-RELATED"/>
    <property type="match status" value="1"/>
</dbReference>
<feature type="transmembrane region" description="Helical" evidence="11">
    <location>
        <begin position="228"/>
        <end position="248"/>
    </location>
</feature>
<keyword evidence="7" id="KW-0862">Zinc</keyword>
<keyword evidence="9" id="KW-0482">Metalloprotease</keyword>
<evidence type="ECO:0000256" key="4">
    <source>
        <dbReference type="ARBA" id="ARBA00022670"/>
    </source>
</evidence>
<keyword evidence="6" id="KW-0378">Hydrolase</keyword>
<feature type="transmembrane region" description="Helical" evidence="11">
    <location>
        <begin position="83"/>
        <end position="108"/>
    </location>
</feature>
<reference evidence="13 14" key="1">
    <citation type="submission" date="2019-08" db="EMBL/GenBank/DDBJ databases">
        <title>Highly reduced genomes of protist endosymbionts show evolutionary convergence.</title>
        <authorList>
            <person name="George E."/>
            <person name="Husnik F."/>
            <person name="Tashyreva D."/>
            <person name="Prokopchuk G."/>
            <person name="Horak A."/>
            <person name="Kwong W.K."/>
            <person name="Lukes J."/>
            <person name="Keeling P.J."/>
        </authorList>
    </citation>
    <scope>NUCLEOTIDE SEQUENCE [LARGE SCALE GENOMIC DNA]</scope>
    <source>
        <strain evidence="13">1604LC</strain>
    </source>
</reference>
<proteinExistence type="inferred from homology"/>
<dbReference type="GO" id="GO:0016020">
    <property type="term" value="C:membrane"/>
    <property type="evidence" value="ECO:0007669"/>
    <property type="project" value="UniProtKB-SubCell"/>
</dbReference>
<dbReference type="AlphaFoldDB" id="A0A5C0UGB4"/>
<accession>A0A5C0UGB4</accession>
<feature type="transmembrane region" description="Helical" evidence="11">
    <location>
        <begin position="268"/>
        <end position="288"/>
    </location>
</feature>
<evidence type="ECO:0000256" key="3">
    <source>
        <dbReference type="ARBA" id="ARBA00007931"/>
    </source>
</evidence>
<evidence type="ECO:0000256" key="10">
    <source>
        <dbReference type="ARBA" id="ARBA00023136"/>
    </source>
</evidence>
<organism evidence="13 14">
    <name type="scientific">Candidatus Cytomitobacter primus</name>
    <dbReference type="NCBI Taxonomy" id="2066024"/>
    <lineage>
        <taxon>Bacteria</taxon>
        <taxon>Pseudomonadati</taxon>
        <taxon>Pseudomonadota</taxon>
        <taxon>Alphaproteobacteria</taxon>
        <taxon>Holosporales</taxon>
        <taxon>Holosporaceae</taxon>
        <taxon>Candidatus Cytomitobacter</taxon>
    </lineage>
</organism>
<evidence type="ECO:0000256" key="7">
    <source>
        <dbReference type="ARBA" id="ARBA00022833"/>
    </source>
</evidence>
<keyword evidence="14" id="KW-1185">Reference proteome</keyword>
<dbReference type="OrthoDB" id="9782003at2"/>
<comment type="similarity">
    <text evidence="3">Belongs to the peptidase M50B family.</text>
</comment>
<evidence type="ECO:0000256" key="11">
    <source>
        <dbReference type="SAM" id="Phobius"/>
    </source>
</evidence>
<gene>
    <name evidence="13" type="ORF">FZC34_02555</name>
</gene>
<dbReference type="KEGG" id="cpri:FZC34_02555"/>
<evidence type="ECO:0000256" key="1">
    <source>
        <dbReference type="ARBA" id="ARBA00001947"/>
    </source>
</evidence>
<name>A0A5C0UGB4_9PROT</name>
<feature type="transmembrane region" description="Helical" evidence="11">
    <location>
        <begin position="7"/>
        <end position="29"/>
    </location>
</feature>
<evidence type="ECO:0000259" key="12">
    <source>
        <dbReference type="Pfam" id="PF02163"/>
    </source>
</evidence>
<dbReference type="PANTHER" id="PTHR42837">
    <property type="entry name" value="REGULATOR OF SIGMA-E PROTEASE RSEP"/>
    <property type="match status" value="1"/>
</dbReference>
<comment type="subcellular location">
    <subcellularLocation>
        <location evidence="2">Membrane</location>
        <topology evidence="2">Multi-pass membrane protein</topology>
    </subcellularLocation>
</comment>
<comment type="cofactor">
    <cofactor evidence="1">
        <name>Zn(2+)</name>
        <dbReference type="ChEBI" id="CHEBI:29105"/>
    </cofactor>
</comment>
<evidence type="ECO:0000256" key="8">
    <source>
        <dbReference type="ARBA" id="ARBA00022989"/>
    </source>
</evidence>
<keyword evidence="8 11" id="KW-1133">Transmembrane helix</keyword>
<dbReference type="GO" id="GO:0006508">
    <property type="term" value="P:proteolysis"/>
    <property type="evidence" value="ECO:0007669"/>
    <property type="project" value="UniProtKB-KW"/>
</dbReference>
<evidence type="ECO:0000256" key="9">
    <source>
        <dbReference type="ARBA" id="ARBA00023049"/>
    </source>
</evidence>
<feature type="domain" description="Peptidase M50" evidence="12">
    <location>
        <begin position="12"/>
        <end position="285"/>
    </location>
</feature>
<evidence type="ECO:0000256" key="2">
    <source>
        <dbReference type="ARBA" id="ARBA00004141"/>
    </source>
</evidence>
<dbReference type="Pfam" id="PF02163">
    <property type="entry name" value="Peptidase_M50"/>
    <property type="match status" value="1"/>
</dbReference>
<evidence type="ECO:0000313" key="14">
    <source>
        <dbReference type="Proteomes" id="UP000325004"/>
    </source>
</evidence>
<keyword evidence="4 13" id="KW-0645">Protease</keyword>
<dbReference type="InterPro" id="IPR008915">
    <property type="entry name" value="Peptidase_M50"/>
</dbReference>
<evidence type="ECO:0000313" key="13">
    <source>
        <dbReference type="EMBL" id="QEK38770.1"/>
    </source>
</evidence>
<dbReference type="EMBL" id="CP043316">
    <property type="protein sequence ID" value="QEK38770.1"/>
    <property type="molecule type" value="Genomic_DNA"/>
</dbReference>
<dbReference type="RefSeq" id="WP_148971891.1">
    <property type="nucleotide sequence ID" value="NZ_CP043316.1"/>
</dbReference>
<dbReference type="GO" id="GO:0004222">
    <property type="term" value="F:metalloendopeptidase activity"/>
    <property type="evidence" value="ECO:0007669"/>
    <property type="project" value="InterPro"/>
</dbReference>
<evidence type="ECO:0000256" key="5">
    <source>
        <dbReference type="ARBA" id="ARBA00022692"/>
    </source>
</evidence>